<gene>
    <name evidence="2" type="ORF">JOC83_001303</name>
</gene>
<accession>A0ABS2QVH1</accession>
<dbReference type="PANTHER" id="PTHR46517">
    <property type="entry name" value="FRUCTOSE-2,6-BISPHOSPHATASE TIGAR"/>
    <property type="match status" value="1"/>
</dbReference>
<dbReference type="SUPFAM" id="SSF53254">
    <property type="entry name" value="Phosphoglycerate mutase-like"/>
    <property type="match status" value="1"/>
</dbReference>
<dbReference type="InterPro" id="IPR051695">
    <property type="entry name" value="Phosphoglycerate_Mutase"/>
</dbReference>
<evidence type="ECO:0000256" key="1">
    <source>
        <dbReference type="ARBA" id="ARBA00022801"/>
    </source>
</evidence>
<keyword evidence="3" id="KW-1185">Reference proteome</keyword>
<sequence>MRHGQTDWNKQRLIQGHSNIPLNEKGREQAKKVAEAFRDKRVDVMYSSDLLRAYETALEIAKVVSVEKVTTCKRLRERSFGDLEAQAVSKLEELVPGYGTNWGSDAVYNMERLEDAQKRLTDRLVEIVEEAKNKHVVVVSHGAIINLFIHFVTNGEDGTGKRHLENTSISTFKYKDGEWEIVEINNHDHLVKSTE</sequence>
<dbReference type="PANTHER" id="PTHR46517:SF1">
    <property type="entry name" value="FRUCTOSE-2,6-BISPHOSPHATASE TIGAR"/>
    <property type="match status" value="1"/>
</dbReference>
<comment type="caution">
    <text evidence="2">The sequence shown here is derived from an EMBL/GenBank/DDBJ whole genome shotgun (WGS) entry which is preliminary data.</text>
</comment>
<dbReference type="CDD" id="cd07067">
    <property type="entry name" value="HP_PGM_like"/>
    <property type="match status" value="1"/>
</dbReference>
<reference evidence="2 3" key="1">
    <citation type="submission" date="2021-01" db="EMBL/GenBank/DDBJ databases">
        <title>Genomic Encyclopedia of Type Strains, Phase IV (KMG-IV): sequencing the most valuable type-strain genomes for metagenomic binning, comparative biology and taxonomic classification.</title>
        <authorList>
            <person name="Goeker M."/>
        </authorList>
    </citation>
    <scope>NUCLEOTIDE SEQUENCE [LARGE SCALE GENOMIC DNA]</scope>
    <source>
        <strain evidence="2 3">DSM 104297</strain>
    </source>
</reference>
<dbReference type="SMART" id="SM00855">
    <property type="entry name" value="PGAM"/>
    <property type="match status" value="1"/>
</dbReference>
<evidence type="ECO:0000313" key="3">
    <source>
        <dbReference type="Proteomes" id="UP000809829"/>
    </source>
</evidence>
<organism evidence="2 3">
    <name type="scientific">Priestia iocasae</name>
    <dbReference type="NCBI Taxonomy" id="2291674"/>
    <lineage>
        <taxon>Bacteria</taxon>
        <taxon>Bacillati</taxon>
        <taxon>Bacillota</taxon>
        <taxon>Bacilli</taxon>
        <taxon>Bacillales</taxon>
        <taxon>Bacillaceae</taxon>
        <taxon>Priestia</taxon>
    </lineage>
</organism>
<protein>
    <submittedName>
        <fullName evidence="2">Phosphatase</fullName>
    </submittedName>
</protein>
<dbReference type="Pfam" id="PF00300">
    <property type="entry name" value="His_Phos_1"/>
    <property type="match status" value="1"/>
</dbReference>
<proteinExistence type="predicted"/>
<evidence type="ECO:0000313" key="2">
    <source>
        <dbReference type="EMBL" id="MBM7702469.1"/>
    </source>
</evidence>
<dbReference type="RefSeq" id="WP_338038876.1">
    <property type="nucleotide sequence ID" value="NZ_JAFBFC010000002.1"/>
</dbReference>
<dbReference type="EMBL" id="JAFBFC010000002">
    <property type="protein sequence ID" value="MBM7702469.1"/>
    <property type="molecule type" value="Genomic_DNA"/>
</dbReference>
<dbReference type="InterPro" id="IPR029033">
    <property type="entry name" value="His_PPase_superfam"/>
</dbReference>
<dbReference type="InterPro" id="IPR013078">
    <property type="entry name" value="His_Pase_superF_clade-1"/>
</dbReference>
<dbReference type="Gene3D" id="3.40.50.1240">
    <property type="entry name" value="Phosphoglycerate mutase-like"/>
    <property type="match status" value="1"/>
</dbReference>
<name>A0ABS2QVH1_9BACI</name>
<dbReference type="Proteomes" id="UP000809829">
    <property type="component" value="Unassembled WGS sequence"/>
</dbReference>
<keyword evidence="1" id="KW-0378">Hydrolase</keyword>